<reference evidence="12 13" key="1">
    <citation type="submission" date="2016-05" db="EMBL/GenBank/DDBJ databases">
        <title>Microbial solvent formation.</title>
        <authorList>
            <person name="Poehlein A."/>
            <person name="Montoya Solano J.D."/>
            <person name="Flitsch S."/>
            <person name="Krabben P."/>
            <person name="Duerre P."/>
            <person name="Daniel R."/>
        </authorList>
    </citation>
    <scope>NUCLEOTIDE SEQUENCE [LARGE SCALE GENOMIC DNA]</scope>
    <source>
        <strain evidence="12 13">DSM 2619</strain>
    </source>
</reference>
<comment type="subunit">
    <text evidence="2 10">Heterotrimer of A, B and C subunits.</text>
</comment>
<gene>
    <name evidence="10 12" type="primary">gatB</name>
    <name evidence="12" type="ORF">CLPUN_48790</name>
</gene>
<dbReference type="InterPro" id="IPR042114">
    <property type="entry name" value="GatB_C_1"/>
</dbReference>
<dbReference type="InterPro" id="IPR006075">
    <property type="entry name" value="Asn/Gln-tRNA_Trfase_suB/E_cat"/>
</dbReference>
<evidence type="ECO:0000256" key="10">
    <source>
        <dbReference type="HAMAP-Rule" id="MF_00121"/>
    </source>
</evidence>
<dbReference type="HAMAP" id="MF_00121">
    <property type="entry name" value="GatB"/>
    <property type="match status" value="1"/>
</dbReference>
<dbReference type="AlphaFoldDB" id="A0A1S8T2G0"/>
<proteinExistence type="inferred from homology"/>
<keyword evidence="4 10" id="KW-0547">Nucleotide-binding</keyword>
<dbReference type="PANTHER" id="PTHR11659:SF0">
    <property type="entry name" value="GLUTAMYL-TRNA(GLN) AMIDOTRANSFERASE SUBUNIT B, MITOCHONDRIAL"/>
    <property type="match status" value="1"/>
</dbReference>
<dbReference type="SMART" id="SM00845">
    <property type="entry name" value="GatB_Yqey"/>
    <property type="match status" value="1"/>
</dbReference>
<dbReference type="NCBIfam" id="TIGR00133">
    <property type="entry name" value="gatB"/>
    <property type="match status" value="1"/>
</dbReference>
<dbReference type="GO" id="GO:0050566">
    <property type="term" value="F:asparaginyl-tRNA synthase (glutamine-hydrolyzing) activity"/>
    <property type="evidence" value="ECO:0007669"/>
    <property type="project" value="RHEA"/>
</dbReference>
<evidence type="ECO:0000256" key="8">
    <source>
        <dbReference type="ARBA" id="ARBA00047380"/>
    </source>
</evidence>
<evidence type="ECO:0000313" key="12">
    <source>
        <dbReference type="EMBL" id="OOM71862.1"/>
    </source>
</evidence>
<dbReference type="Gene3D" id="1.10.150.380">
    <property type="entry name" value="GatB domain, N-terminal subdomain"/>
    <property type="match status" value="1"/>
</dbReference>
<comment type="function">
    <text evidence="7 10">Allows the formation of correctly charged Asn-tRNA(Asn) or Gln-tRNA(Gln) through the transamidation of misacylated Asp-tRNA(Asn) or Glu-tRNA(Gln) in organisms which lack either or both of asparaginyl-tRNA or glutaminyl-tRNA synthetases. The reaction takes place in the presence of glutamine and ATP through an activated phospho-Asp-tRNA(Asn) or phospho-Glu-tRNA(Gln).</text>
</comment>
<dbReference type="EC" id="6.3.5.-" evidence="10"/>
<dbReference type="PROSITE" id="PS01234">
    <property type="entry name" value="GATB"/>
    <property type="match status" value="1"/>
</dbReference>
<keyword evidence="13" id="KW-1185">Reference proteome</keyword>
<name>A0A1S8T2G0_9CLOT</name>
<dbReference type="SUPFAM" id="SSF55931">
    <property type="entry name" value="Glutamine synthetase/guanido kinase"/>
    <property type="match status" value="1"/>
</dbReference>
<keyword evidence="6 10" id="KW-0648">Protein biosynthesis</keyword>
<dbReference type="Gene3D" id="1.10.10.410">
    <property type="match status" value="1"/>
</dbReference>
<dbReference type="InterPro" id="IPR003789">
    <property type="entry name" value="Asn/Gln_tRNA_amidoTrase-B-like"/>
</dbReference>
<dbReference type="FunFam" id="1.10.10.410:FF:000001">
    <property type="entry name" value="Aspartyl/glutamyl-tRNA(Asn/Gln) amidotransferase subunit B"/>
    <property type="match status" value="1"/>
</dbReference>
<evidence type="ECO:0000256" key="7">
    <source>
        <dbReference type="ARBA" id="ARBA00024799"/>
    </source>
</evidence>
<dbReference type="Pfam" id="PF02934">
    <property type="entry name" value="GatB_N"/>
    <property type="match status" value="1"/>
</dbReference>
<comment type="caution">
    <text evidence="12">The sequence shown here is derived from an EMBL/GenBank/DDBJ whole genome shotgun (WGS) entry which is preliminary data.</text>
</comment>
<comment type="catalytic activity">
    <reaction evidence="8 10">
        <text>L-aspartyl-tRNA(Asn) + L-glutamine + ATP + H2O = L-asparaginyl-tRNA(Asn) + L-glutamate + ADP + phosphate + 2 H(+)</text>
        <dbReference type="Rhea" id="RHEA:14513"/>
        <dbReference type="Rhea" id="RHEA-COMP:9674"/>
        <dbReference type="Rhea" id="RHEA-COMP:9677"/>
        <dbReference type="ChEBI" id="CHEBI:15377"/>
        <dbReference type="ChEBI" id="CHEBI:15378"/>
        <dbReference type="ChEBI" id="CHEBI:29985"/>
        <dbReference type="ChEBI" id="CHEBI:30616"/>
        <dbReference type="ChEBI" id="CHEBI:43474"/>
        <dbReference type="ChEBI" id="CHEBI:58359"/>
        <dbReference type="ChEBI" id="CHEBI:78515"/>
        <dbReference type="ChEBI" id="CHEBI:78516"/>
        <dbReference type="ChEBI" id="CHEBI:456216"/>
    </reaction>
</comment>
<organism evidence="12 13">
    <name type="scientific">Clostridium puniceum</name>
    <dbReference type="NCBI Taxonomy" id="29367"/>
    <lineage>
        <taxon>Bacteria</taxon>
        <taxon>Bacillati</taxon>
        <taxon>Bacillota</taxon>
        <taxon>Clostridia</taxon>
        <taxon>Eubacteriales</taxon>
        <taxon>Clostridiaceae</taxon>
        <taxon>Clostridium</taxon>
    </lineage>
</organism>
<evidence type="ECO:0000256" key="6">
    <source>
        <dbReference type="ARBA" id="ARBA00022917"/>
    </source>
</evidence>
<sequence>MNFETVIGLEIHAELKSKTKIFCSCSTKFGAEPNANTCPICTGVPGTLPVLNEEVVNLAIKAGTALGCTINKYNKMDRKNYFYPDLPKAFQTSQFDKPICSGGIVEFEHEGKEVKVRLNRIHIEEDAGKLIHVEGEPISLIDYNRVGVPLAEIVTEPDLRSVGEAVAFMKKLKSILEYGEISDCRMEQGSLRCDANISLRPVGQKEYGTKVELKNINSFRELQKALEKEEKRQIELYSYNEGHKVVQETRRWDAAKGKTISMRSKEQAHDYRYVVEPDLPPIIIYDEQIEAAKNSLPEMPDKKRERFLKAYELTEKEVEILIGDKGLATFFEKVVELGIAPKMAANWILGDILRILNDRKIESEEMTFEAEPFAKLLKVVEEGKISNNVGREVLDEIFDENKDPMKVIEEKGLMQISSTDELEKIVSDVIASNPQSVEDYKAGKTQSAGFLMGQVMKLSKGKANPKIAKELVDKKLSEL</sequence>
<dbReference type="InterPro" id="IPR023168">
    <property type="entry name" value="GatB_Yqey_C_2"/>
</dbReference>
<dbReference type="InterPro" id="IPR004413">
    <property type="entry name" value="GatB"/>
</dbReference>
<dbReference type="NCBIfam" id="NF004014">
    <property type="entry name" value="PRK05477.1-4"/>
    <property type="match status" value="1"/>
</dbReference>
<dbReference type="GO" id="GO:0006412">
    <property type="term" value="P:translation"/>
    <property type="evidence" value="ECO:0007669"/>
    <property type="project" value="UniProtKB-UniRule"/>
</dbReference>
<dbReference type="GO" id="GO:0016740">
    <property type="term" value="F:transferase activity"/>
    <property type="evidence" value="ECO:0007669"/>
    <property type="project" value="UniProtKB-KW"/>
</dbReference>
<evidence type="ECO:0000313" key="13">
    <source>
        <dbReference type="Proteomes" id="UP000190890"/>
    </source>
</evidence>
<dbReference type="GO" id="GO:0050567">
    <property type="term" value="F:glutaminyl-tRNA synthase (glutamine-hydrolyzing) activity"/>
    <property type="evidence" value="ECO:0007669"/>
    <property type="project" value="UniProtKB-UniRule"/>
</dbReference>
<dbReference type="InterPro" id="IPR017959">
    <property type="entry name" value="Asn/Gln-tRNA_amidoTrfase_suB/E"/>
</dbReference>
<dbReference type="RefSeq" id="WP_077849777.1">
    <property type="nucleotide sequence ID" value="NZ_LZZM01000226.1"/>
</dbReference>
<dbReference type="InterPro" id="IPR018027">
    <property type="entry name" value="Asn/Gln_amidotransferase"/>
</dbReference>
<dbReference type="GO" id="GO:0005524">
    <property type="term" value="F:ATP binding"/>
    <property type="evidence" value="ECO:0007669"/>
    <property type="project" value="UniProtKB-KW"/>
</dbReference>
<dbReference type="SUPFAM" id="SSF89095">
    <property type="entry name" value="GatB/YqeY motif"/>
    <property type="match status" value="1"/>
</dbReference>
<feature type="domain" description="Asn/Gln amidotransferase" evidence="11">
    <location>
        <begin position="329"/>
        <end position="476"/>
    </location>
</feature>
<dbReference type="NCBIfam" id="NF004012">
    <property type="entry name" value="PRK05477.1-2"/>
    <property type="match status" value="1"/>
</dbReference>
<protein>
    <recommendedName>
        <fullName evidence="10">Aspartyl/glutamyl-tRNA(Asn/Gln) amidotransferase subunit B</fullName>
        <shortName evidence="10">Asp/Glu-ADT subunit B</shortName>
        <ecNumber evidence="10">6.3.5.-</ecNumber>
    </recommendedName>
</protein>
<evidence type="ECO:0000256" key="5">
    <source>
        <dbReference type="ARBA" id="ARBA00022840"/>
    </source>
</evidence>
<accession>A0A1S8T2G0</accession>
<dbReference type="OrthoDB" id="9804078at2"/>
<evidence type="ECO:0000256" key="1">
    <source>
        <dbReference type="ARBA" id="ARBA00005306"/>
    </source>
</evidence>
<keyword evidence="12" id="KW-0808">Transferase</keyword>
<evidence type="ECO:0000256" key="4">
    <source>
        <dbReference type="ARBA" id="ARBA00022741"/>
    </source>
</evidence>
<dbReference type="EMBL" id="LZZM01000226">
    <property type="protein sequence ID" value="OOM71862.1"/>
    <property type="molecule type" value="Genomic_DNA"/>
</dbReference>
<dbReference type="Pfam" id="PF02637">
    <property type="entry name" value="GatB_Yqey"/>
    <property type="match status" value="1"/>
</dbReference>
<dbReference type="STRING" id="29367.CLPUN_48790"/>
<comment type="catalytic activity">
    <reaction evidence="9 10">
        <text>L-glutamyl-tRNA(Gln) + L-glutamine + ATP + H2O = L-glutaminyl-tRNA(Gln) + L-glutamate + ADP + phosphate + H(+)</text>
        <dbReference type="Rhea" id="RHEA:17521"/>
        <dbReference type="Rhea" id="RHEA-COMP:9681"/>
        <dbReference type="Rhea" id="RHEA-COMP:9684"/>
        <dbReference type="ChEBI" id="CHEBI:15377"/>
        <dbReference type="ChEBI" id="CHEBI:15378"/>
        <dbReference type="ChEBI" id="CHEBI:29985"/>
        <dbReference type="ChEBI" id="CHEBI:30616"/>
        <dbReference type="ChEBI" id="CHEBI:43474"/>
        <dbReference type="ChEBI" id="CHEBI:58359"/>
        <dbReference type="ChEBI" id="CHEBI:78520"/>
        <dbReference type="ChEBI" id="CHEBI:78521"/>
        <dbReference type="ChEBI" id="CHEBI:456216"/>
    </reaction>
</comment>
<keyword evidence="3 10" id="KW-0436">Ligase</keyword>
<dbReference type="Proteomes" id="UP000190890">
    <property type="component" value="Unassembled WGS sequence"/>
</dbReference>
<evidence type="ECO:0000259" key="11">
    <source>
        <dbReference type="SMART" id="SM00845"/>
    </source>
</evidence>
<evidence type="ECO:0000256" key="2">
    <source>
        <dbReference type="ARBA" id="ARBA00011123"/>
    </source>
</evidence>
<evidence type="ECO:0000256" key="9">
    <source>
        <dbReference type="ARBA" id="ARBA00047913"/>
    </source>
</evidence>
<keyword evidence="5 10" id="KW-0067">ATP-binding</keyword>
<evidence type="ECO:0000256" key="3">
    <source>
        <dbReference type="ARBA" id="ARBA00022598"/>
    </source>
</evidence>
<dbReference type="InterPro" id="IPR017958">
    <property type="entry name" value="Gln-tRNA_amidoTrfase_suB_CS"/>
</dbReference>
<dbReference type="PANTHER" id="PTHR11659">
    <property type="entry name" value="GLUTAMYL-TRNA GLN AMIDOTRANSFERASE SUBUNIT B MITOCHONDRIAL AND PROKARYOTIC PET112-RELATED"/>
    <property type="match status" value="1"/>
</dbReference>
<dbReference type="GO" id="GO:0070681">
    <property type="term" value="P:glutaminyl-tRNAGln biosynthesis via transamidation"/>
    <property type="evidence" value="ECO:0007669"/>
    <property type="project" value="TreeGrafter"/>
</dbReference>
<comment type="similarity">
    <text evidence="1 10">Belongs to the GatB/GatE family. GatB subfamily.</text>
</comment>
<dbReference type="InterPro" id="IPR014746">
    <property type="entry name" value="Gln_synth/guanido_kin_cat_dom"/>
</dbReference>